<comment type="caution">
    <text evidence="1">The sequence shown here is derived from an EMBL/GenBank/DDBJ whole genome shotgun (WGS) entry which is preliminary data.</text>
</comment>
<dbReference type="Proteomes" id="UP001151699">
    <property type="component" value="Chromosome B"/>
</dbReference>
<protein>
    <submittedName>
        <fullName evidence="1">Uncharacterized protein</fullName>
    </submittedName>
</protein>
<evidence type="ECO:0000313" key="1">
    <source>
        <dbReference type="EMBL" id="KAJ6643515.1"/>
    </source>
</evidence>
<sequence length="23" mass="2518">MQRGSIVVKVKARVKIRASYGNG</sequence>
<accession>A0A9Q0S501</accession>
<dbReference type="EMBL" id="WJQU01000002">
    <property type="protein sequence ID" value="KAJ6643515.1"/>
    <property type="molecule type" value="Genomic_DNA"/>
</dbReference>
<keyword evidence="2" id="KW-1185">Reference proteome</keyword>
<organism evidence="1 2">
    <name type="scientific">Pseudolycoriella hygida</name>
    <dbReference type="NCBI Taxonomy" id="35572"/>
    <lineage>
        <taxon>Eukaryota</taxon>
        <taxon>Metazoa</taxon>
        <taxon>Ecdysozoa</taxon>
        <taxon>Arthropoda</taxon>
        <taxon>Hexapoda</taxon>
        <taxon>Insecta</taxon>
        <taxon>Pterygota</taxon>
        <taxon>Neoptera</taxon>
        <taxon>Endopterygota</taxon>
        <taxon>Diptera</taxon>
        <taxon>Nematocera</taxon>
        <taxon>Sciaroidea</taxon>
        <taxon>Sciaridae</taxon>
        <taxon>Pseudolycoriella</taxon>
    </lineage>
</organism>
<reference evidence="1" key="1">
    <citation type="submission" date="2022-07" db="EMBL/GenBank/DDBJ databases">
        <authorList>
            <person name="Trinca V."/>
            <person name="Uliana J.V.C."/>
            <person name="Torres T.T."/>
            <person name="Ward R.J."/>
            <person name="Monesi N."/>
        </authorList>
    </citation>
    <scope>NUCLEOTIDE SEQUENCE</scope>
    <source>
        <strain evidence="1">HSMRA1968</strain>
        <tissue evidence="1">Whole embryos</tissue>
    </source>
</reference>
<dbReference type="AlphaFoldDB" id="A0A9Q0S501"/>
<proteinExistence type="predicted"/>
<evidence type="ECO:0000313" key="2">
    <source>
        <dbReference type="Proteomes" id="UP001151699"/>
    </source>
</evidence>
<name>A0A9Q0S501_9DIPT</name>
<gene>
    <name evidence="1" type="ORF">Bhyg_08477</name>
</gene>